<keyword evidence="5" id="KW-0411">Iron-sulfur</keyword>
<dbReference type="InterPro" id="IPR036922">
    <property type="entry name" value="Rieske_2Fe-2S_sf"/>
</dbReference>
<accession>A0A239I677</accession>
<dbReference type="Gene3D" id="2.102.10.10">
    <property type="entry name" value="Rieske [2Fe-2S] iron-sulphur domain"/>
    <property type="match status" value="1"/>
</dbReference>
<dbReference type="PROSITE" id="PS51296">
    <property type="entry name" value="RIESKE"/>
    <property type="match status" value="1"/>
</dbReference>
<dbReference type="InterPro" id="IPR050584">
    <property type="entry name" value="Cholesterol_7-desaturase"/>
</dbReference>
<dbReference type="RefSeq" id="WP_089399906.1">
    <property type="nucleotide sequence ID" value="NZ_FZOT01000008.1"/>
</dbReference>
<dbReference type="Proteomes" id="UP000198284">
    <property type="component" value="Unassembled WGS sequence"/>
</dbReference>
<dbReference type="PANTHER" id="PTHR21266:SF60">
    <property type="entry name" value="3-KETOSTEROID-9-ALPHA-MONOOXYGENASE, OXYGENASE COMPONENT"/>
    <property type="match status" value="1"/>
</dbReference>
<feature type="domain" description="Rieske" evidence="6">
    <location>
        <begin position="21"/>
        <end position="124"/>
    </location>
</feature>
<evidence type="ECO:0000256" key="1">
    <source>
        <dbReference type="ARBA" id="ARBA00022714"/>
    </source>
</evidence>
<evidence type="ECO:0000313" key="7">
    <source>
        <dbReference type="EMBL" id="SNS88818.1"/>
    </source>
</evidence>
<proteinExistence type="predicted"/>
<organism evidence="7 8">
    <name type="scientific">Noviherbaspirillum humi</name>
    <dbReference type="NCBI Taxonomy" id="1688639"/>
    <lineage>
        <taxon>Bacteria</taxon>
        <taxon>Pseudomonadati</taxon>
        <taxon>Pseudomonadota</taxon>
        <taxon>Betaproteobacteria</taxon>
        <taxon>Burkholderiales</taxon>
        <taxon>Oxalobacteraceae</taxon>
        <taxon>Noviherbaspirillum</taxon>
    </lineage>
</organism>
<keyword evidence="4" id="KW-0408">Iron</keyword>
<evidence type="ECO:0000256" key="4">
    <source>
        <dbReference type="ARBA" id="ARBA00023004"/>
    </source>
</evidence>
<sequence>MRTTANDPVDALLATGLKDLWYPICPSGFVKERPVSLRRLGRKFVVWREASGKLHALEDHCPHRGAPLSMGMAMGDRIACGYHGVQVRADGVVTKVPGSPGCKLEGSRSTRSFHVQEAAGAIFLYNSSQNVDTPPPLNLPKELTDPEYSHFLCYTEWKGDYRYVLDNVMDPMHGTFLHKQSHSMAEGDATANFRIRETDIGFVFEKEGQRDVNFDWTEWADTGIHWMRLEIPYPKTGGPGGNFIIVGSYTPITNELAGVFHWRCRKLTGWQKDTWRFLYKNRLEARHWAVLEQDRVVLELMEPDANQREMLYQHDMGIVRLRRHLRKLAQAQLAPQEEKAA</sequence>
<evidence type="ECO:0000256" key="2">
    <source>
        <dbReference type="ARBA" id="ARBA00022723"/>
    </source>
</evidence>
<dbReference type="GO" id="GO:0051213">
    <property type="term" value="F:dioxygenase activity"/>
    <property type="evidence" value="ECO:0007669"/>
    <property type="project" value="UniProtKB-KW"/>
</dbReference>
<dbReference type="GO" id="GO:0051537">
    <property type="term" value="F:2 iron, 2 sulfur cluster binding"/>
    <property type="evidence" value="ECO:0007669"/>
    <property type="project" value="UniProtKB-KW"/>
</dbReference>
<dbReference type="SUPFAM" id="SSF50022">
    <property type="entry name" value="ISP domain"/>
    <property type="match status" value="1"/>
</dbReference>
<keyword evidence="7" id="KW-0223">Dioxygenase</keyword>
<protein>
    <submittedName>
        <fullName evidence="7">Phenylpropionate dioxygenase, large terminal subunit</fullName>
    </submittedName>
</protein>
<keyword evidence="1" id="KW-0001">2Fe-2S</keyword>
<evidence type="ECO:0000256" key="3">
    <source>
        <dbReference type="ARBA" id="ARBA00023002"/>
    </source>
</evidence>
<dbReference type="InterPro" id="IPR044043">
    <property type="entry name" value="VanA_C_cat"/>
</dbReference>
<keyword evidence="3" id="KW-0560">Oxidoreductase</keyword>
<evidence type="ECO:0000313" key="8">
    <source>
        <dbReference type="Proteomes" id="UP000198284"/>
    </source>
</evidence>
<dbReference type="PANTHER" id="PTHR21266">
    <property type="entry name" value="IRON-SULFUR DOMAIN CONTAINING PROTEIN"/>
    <property type="match status" value="1"/>
</dbReference>
<dbReference type="OrthoDB" id="9769355at2"/>
<dbReference type="InterPro" id="IPR017941">
    <property type="entry name" value="Rieske_2Fe-2S"/>
</dbReference>
<dbReference type="Gene3D" id="3.90.380.10">
    <property type="entry name" value="Naphthalene 1,2-dioxygenase Alpha Subunit, Chain A, domain 1"/>
    <property type="match status" value="1"/>
</dbReference>
<keyword evidence="8" id="KW-1185">Reference proteome</keyword>
<dbReference type="Pfam" id="PF19112">
    <property type="entry name" value="VanA_C"/>
    <property type="match status" value="1"/>
</dbReference>
<dbReference type="GO" id="GO:0046872">
    <property type="term" value="F:metal ion binding"/>
    <property type="evidence" value="ECO:0007669"/>
    <property type="project" value="UniProtKB-KW"/>
</dbReference>
<keyword evidence="2" id="KW-0479">Metal-binding</keyword>
<dbReference type="EMBL" id="FZOT01000008">
    <property type="protein sequence ID" value="SNS88818.1"/>
    <property type="molecule type" value="Genomic_DNA"/>
</dbReference>
<evidence type="ECO:0000259" key="6">
    <source>
        <dbReference type="PROSITE" id="PS51296"/>
    </source>
</evidence>
<dbReference type="SUPFAM" id="SSF55961">
    <property type="entry name" value="Bet v1-like"/>
    <property type="match status" value="1"/>
</dbReference>
<gene>
    <name evidence="7" type="ORF">SAMN06265795_108138</name>
</gene>
<name>A0A239I677_9BURK</name>
<dbReference type="Pfam" id="PF00355">
    <property type="entry name" value="Rieske"/>
    <property type="match status" value="1"/>
</dbReference>
<evidence type="ECO:0000256" key="5">
    <source>
        <dbReference type="ARBA" id="ARBA00023014"/>
    </source>
</evidence>
<reference evidence="7 8" key="1">
    <citation type="submission" date="2017-06" db="EMBL/GenBank/DDBJ databases">
        <authorList>
            <person name="Kim H.J."/>
            <person name="Triplett B.A."/>
        </authorList>
    </citation>
    <scope>NUCLEOTIDE SEQUENCE [LARGE SCALE GENOMIC DNA]</scope>
    <source>
        <strain evidence="7 8">U15</strain>
    </source>
</reference>
<dbReference type="AlphaFoldDB" id="A0A239I677"/>
<dbReference type="CDD" id="cd03469">
    <property type="entry name" value="Rieske_RO_Alpha_N"/>
    <property type="match status" value="1"/>
</dbReference>